<dbReference type="SUPFAM" id="SSF81296">
    <property type="entry name" value="E set domains"/>
    <property type="match status" value="1"/>
</dbReference>
<dbReference type="InterPro" id="IPR014756">
    <property type="entry name" value="Ig_E-set"/>
</dbReference>
<evidence type="ECO:0000313" key="6">
    <source>
        <dbReference type="EMBL" id="EMJ96302.1"/>
    </source>
</evidence>
<dbReference type="InterPro" id="IPR014755">
    <property type="entry name" value="Cu-Rt/internalin_Ig-like"/>
</dbReference>
<dbReference type="SUPFAM" id="SSF69318">
    <property type="entry name" value="Integrin alpha N-terminal domain"/>
    <property type="match status" value="1"/>
</dbReference>
<dbReference type="PANTHER" id="PTHR23221:SF7">
    <property type="entry name" value="PHOSPHATIDYLINOSITOL-GLYCAN-SPECIFIC PHOSPHOLIPASE D"/>
    <property type="match status" value="1"/>
</dbReference>
<dbReference type="PANTHER" id="PTHR23221">
    <property type="entry name" value="GLYCOSYLPHOSPHATIDYLINOSITOL PHOSPHOLIPASE D"/>
    <property type="match status" value="1"/>
</dbReference>
<dbReference type="InterPro" id="IPR013783">
    <property type="entry name" value="Ig-like_fold"/>
</dbReference>
<evidence type="ECO:0000259" key="5">
    <source>
        <dbReference type="Pfam" id="PF13205"/>
    </source>
</evidence>
<dbReference type="InterPro" id="IPR028994">
    <property type="entry name" value="Integrin_alpha_N"/>
</dbReference>
<comment type="caution">
    <text evidence="6">The sequence shown here is derived from an EMBL/GenBank/DDBJ whole genome shotgun (WGS) entry which is preliminary data.</text>
</comment>
<dbReference type="OrthoDB" id="344301at2"/>
<dbReference type="InterPro" id="IPR032812">
    <property type="entry name" value="SbsA_Ig"/>
</dbReference>
<protein>
    <submittedName>
        <fullName evidence="6">Ig-like protein</fullName>
    </submittedName>
</protein>
<dbReference type="InterPro" id="IPR013519">
    <property type="entry name" value="Int_alpha_beta-p"/>
</dbReference>
<evidence type="ECO:0000256" key="1">
    <source>
        <dbReference type="ARBA" id="ARBA00022729"/>
    </source>
</evidence>
<accession>M6CWL3</accession>
<dbReference type="EMBL" id="ANIK01000027">
    <property type="protein sequence ID" value="EMJ96302.1"/>
    <property type="molecule type" value="Genomic_DNA"/>
</dbReference>
<dbReference type="Gene3D" id="2.60.40.1220">
    <property type="match status" value="4"/>
</dbReference>
<feature type="domain" description="SbsA Ig-like" evidence="5">
    <location>
        <begin position="596"/>
        <end position="696"/>
    </location>
</feature>
<dbReference type="Proteomes" id="UP000011988">
    <property type="component" value="Unassembled WGS sequence"/>
</dbReference>
<dbReference type="RefSeq" id="WP_020772718.1">
    <property type="nucleotide sequence ID" value="NZ_ANIK01000027.1"/>
</dbReference>
<evidence type="ECO:0000256" key="3">
    <source>
        <dbReference type="ARBA" id="ARBA00022801"/>
    </source>
</evidence>
<evidence type="ECO:0000313" key="7">
    <source>
        <dbReference type="Proteomes" id="UP000011988"/>
    </source>
</evidence>
<name>M6CWL3_9LEPT</name>
<keyword evidence="2" id="KW-0677">Repeat</keyword>
<organism evidence="6 7">
    <name type="scientific">Leptospira alstonii serovar Sichuan str. 79601</name>
    <dbReference type="NCBI Taxonomy" id="1218565"/>
    <lineage>
        <taxon>Bacteria</taxon>
        <taxon>Pseudomonadati</taxon>
        <taxon>Spirochaetota</taxon>
        <taxon>Spirochaetia</taxon>
        <taxon>Leptospirales</taxon>
        <taxon>Leptospiraceae</taxon>
        <taxon>Leptospira</taxon>
    </lineage>
</organism>
<dbReference type="PROSITE" id="PS51257">
    <property type="entry name" value="PROKAR_LIPOPROTEIN"/>
    <property type="match status" value="1"/>
</dbReference>
<feature type="domain" description="SbsA Ig-like" evidence="5">
    <location>
        <begin position="487"/>
        <end position="591"/>
    </location>
</feature>
<feature type="domain" description="SbsA Ig-like" evidence="5">
    <location>
        <begin position="47"/>
        <end position="146"/>
    </location>
</feature>
<proteinExistence type="predicted"/>
<dbReference type="AlphaFoldDB" id="M6CWL3"/>
<feature type="domain" description="SbsA Ig-like" evidence="5">
    <location>
        <begin position="151"/>
        <end position="257"/>
    </location>
</feature>
<feature type="domain" description="SbsA Ig-like" evidence="5">
    <location>
        <begin position="375"/>
        <end position="481"/>
    </location>
</feature>
<dbReference type="Gene3D" id="2.130.10.130">
    <property type="entry name" value="Integrin alpha, N-terminal"/>
    <property type="match status" value="3"/>
</dbReference>
<dbReference type="Pfam" id="PF13205">
    <property type="entry name" value="Big_5"/>
    <property type="match status" value="6"/>
</dbReference>
<dbReference type="SMART" id="SM00191">
    <property type="entry name" value="Int_alpha"/>
    <property type="match status" value="6"/>
</dbReference>
<keyword evidence="4" id="KW-0325">Glycoprotein</keyword>
<dbReference type="PATRIC" id="fig|1218565.3.peg.1266"/>
<dbReference type="Gene3D" id="2.60.40.10">
    <property type="entry name" value="Immunoglobulins"/>
    <property type="match status" value="1"/>
</dbReference>
<dbReference type="GO" id="GO:0016787">
    <property type="term" value="F:hydrolase activity"/>
    <property type="evidence" value="ECO:0007669"/>
    <property type="project" value="UniProtKB-KW"/>
</dbReference>
<keyword evidence="1" id="KW-0732">Signal</keyword>
<dbReference type="InterPro" id="IPR013517">
    <property type="entry name" value="FG-GAP"/>
</dbReference>
<feature type="domain" description="SbsA Ig-like" evidence="5">
    <location>
        <begin position="262"/>
        <end position="368"/>
    </location>
</feature>
<dbReference type="Pfam" id="PF01839">
    <property type="entry name" value="FG-GAP"/>
    <property type="match status" value="3"/>
</dbReference>
<keyword evidence="3" id="KW-0378">Hydrolase</keyword>
<evidence type="ECO:0000256" key="4">
    <source>
        <dbReference type="ARBA" id="ARBA00023180"/>
    </source>
</evidence>
<reference evidence="6 7" key="1">
    <citation type="submission" date="2013-01" db="EMBL/GenBank/DDBJ databases">
        <authorList>
            <person name="Harkins D.M."/>
            <person name="Durkin A.S."/>
            <person name="Brinkac L.M."/>
            <person name="Haft D.H."/>
            <person name="Selengut J.D."/>
            <person name="Sanka R."/>
            <person name="DePew J."/>
            <person name="Purushe J."/>
            <person name="Galloway R.L."/>
            <person name="Vinetz J.M."/>
            <person name="Sutton G.G."/>
            <person name="Nierman W.C."/>
            <person name="Fouts D.E."/>
        </authorList>
    </citation>
    <scope>NUCLEOTIDE SEQUENCE [LARGE SCALE GENOMIC DNA]</scope>
    <source>
        <strain evidence="6 7">79601</strain>
    </source>
</reference>
<evidence type="ECO:0000256" key="2">
    <source>
        <dbReference type="ARBA" id="ARBA00022737"/>
    </source>
</evidence>
<dbReference type="PROSITE" id="PS51470">
    <property type="entry name" value="FG_GAP"/>
    <property type="match status" value="3"/>
</dbReference>
<gene>
    <name evidence="6" type="ORF">LEP1GSC194_3770</name>
</gene>
<sequence length="1243" mass="126611">MNAYAKILISFSILIFGSIGCVQGKENSSIPFLAYLDFGDSKTASSTFSVSQISPGPNVTGVSLNTSVQVGFSQKLDSSSIQSQSIQITQGNAVIPGTITSDEKTILFNPTSPLAASKVYTVRVSKDIKSAEGSSLSEETVWNFTTSSLLDAVAPALSLRTPAVGATLVPNNTSVQVSFTETMDCTSLDNTILTLKNNITNIQEPANVACLGSVVTLNPTNPLGLTFNTTYKVDLLSTAKDLANNPLPNAYNWTFTTGAAPDATPPTVTFVSPAPNAQNIATGGAVSIAFSEPVDCTTIPGNIVLDDNPLLPGTIAGTPGCTTGTTATFTPLAPLAPNKVYTLTIISAAITDLFNNPLTAVPPLTFTTGPAPDLIQPQVSFTAPAAGATDVGVNINPTIVFSEPMNCTLVNSASFRLRLQATPGVYLAGSVNCFGTSATWIPDPLINPTLAFNTLYTVEVNANPTDLFNNFLVPITWNFRTGPGPDLTPPNVVLVTPANGALGVAVNGGVSIAFDETISCGTIGGITLDDDPLTPATVVDININCNGNTVSFAPTALLAFNQTYTVKIANTVTDSNNIALNGGDYIWSFTTGLAPDSTPPQISLVSPLPGATGLATNSTITVSFNETIDCASLNLTVNNGILVTKNCSGASATFVPNAGTPLNAGTTYTATLVNVNDLQGNPMTALPPAFSWVFTTGLAPDVTPPTITIQNARNNTVIESGFIIGTAADDRSVASVEVSVDGGGFTNVNVTGTTSWKYKLPTDGATWRPFSQHTITVRAIDSSNNMTTVALRPTVSVRKGTNKDINGDGYVDFISAQFGAGVVYIFHSSGTNGITIPNAPSASRIISGNAADEFGRGLTMGDINGDGYADVIVGAPAQNANTGGVYIFHSSGSAGINITFAGFASTIITGGAAGDTFGSSLATGDINGDGYADLVAGAPNWNGSRGRVHIFHSPGATGIVANNAGAATFTRTDPANTGLDRFGYSLATGRTDGDNFSDVVIGSPGFNGVRGRVYIYRATATGGAGGTPGLDGGLAPAATTLGNNSAAAVGGLGTHIATGDVNGDGFTDAVVCAFSLGATLQGQVGVFTSGGAGGIATAASVGGAPLTFTGTLLTGQFGYGVTVQDLNGDGRADVVISELFTAPNSRTHVFMTPTAGPIGGALTTAAATITMVMNGLNVSNYTPLSGGDVNGDGYTDLIFGWANSLYTFHSTAAGLTTNDPNAASSIILPSLTLPGAGFGESVY</sequence>